<reference evidence="2" key="1">
    <citation type="submission" date="2013-04" db="EMBL/GenBank/DDBJ databases">
        <title>The genome sequencing project of 58 acetic acid bacteria.</title>
        <authorList>
            <person name="Okamoto-Kainuma A."/>
            <person name="Ishikawa M."/>
            <person name="Umino S."/>
            <person name="Koizumi Y."/>
            <person name="Shiwa Y."/>
            <person name="Yoshikawa H."/>
            <person name="Matsutani M."/>
            <person name="Matsushita K."/>
        </authorList>
    </citation>
    <scope>NUCLEOTIDE SEQUENCE</scope>
    <source>
        <strain evidence="2">NBRC 106556</strain>
    </source>
</reference>
<sequence>MFERYFGLHTLVLRGPKMAIMQDDNGLVLILNHFESKLSGFNYPKSFDVLHIGFIRDSREAVDALYSRLNKDGWDVQAPHNTHGAWAFYFKAKGGYFVEVTTLTPIRPEEVYHGHTA</sequence>
<gene>
    <name evidence="2" type="ORF">AA106556_2124</name>
</gene>
<dbReference type="Proteomes" id="UP001062443">
    <property type="component" value="Unassembled WGS sequence"/>
</dbReference>
<dbReference type="CDD" id="cd06587">
    <property type="entry name" value="VOC"/>
    <property type="match status" value="1"/>
</dbReference>
<dbReference type="Gene3D" id="3.10.180.10">
    <property type="entry name" value="2,3-Dihydroxybiphenyl 1,2-Dioxygenase, domain 1"/>
    <property type="match status" value="1"/>
</dbReference>
<dbReference type="InterPro" id="IPR029068">
    <property type="entry name" value="Glyas_Bleomycin-R_OHBP_Dase"/>
</dbReference>
<dbReference type="SUPFAM" id="SSF54593">
    <property type="entry name" value="Glyoxalase/Bleomycin resistance protein/Dihydroxybiphenyl dioxygenase"/>
    <property type="match status" value="1"/>
</dbReference>
<evidence type="ECO:0000313" key="3">
    <source>
        <dbReference type="Proteomes" id="UP001062443"/>
    </source>
</evidence>
<name>A0ABQ0QLT3_9PROT</name>
<dbReference type="Pfam" id="PF00903">
    <property type="entry name" value="Glyoxalase"/>
    <property type="match status" value="1"/>
</dbReference>
<evidence type="ECO:0000259" key="1">
    <source>
        <dbReference type="Pfam" id="PF00903"/>
    </source>
</evidence>
<evidence type="ECO:0000313" key="2">
    <source>
        <dbReference type="EMBL" id="GBR49776.1"/>
    </source>
</evidence>
<protein>
    <recommendedName>
        <fullName evidence="1">Glyoxalase/fosfomycin resistance/dioxygenase domain-containing protein</fullName>
    </recommendedName>
</protein>
<dbReference type="InterPro" id="IPR004360">
    <property type="entry name" value="Glyas_Fos-R_dOase_dom"/>
</dbReference>
<organism evidence="2 3">
    <name type="scientific">Neokomagataea tanensis NBRC 106556</name>
    <dbReference type="NCBI Taxonomy" id="1223519"/>
    <lineage>
        <taxon>Bacteria</taxon>
        <taxon>Pseudomonadati</taxon>
        <taxon>Pseudomonadota</taxon>
        <taxon>Alphaproteobacteria</taxon>
        <taxon>Acetobacterales</taxon>
        <taxon>Acetobacteraceae</taxon>
        <taxon>Neokomagataea</taxon>
    </lineage>
</organism>
<accession>A0ABQ0QLT3</accession>
<dbReference type="EMBL" id="BAQB01000134">
    <property type="protein sequence ID" value="GBR49776.1"/>
    <property type="molecule type" value="Genomic_DNA"/>
</dbReference>
<comment type="caution">
    <text evidence="2">The sequence shown here is derived from an EMBL/GenBank/DDBJ whole genome shotgun (WGS) entry which is preliminary data.</text>
</comment>
<feature type="domain" description="Glyoxalase/fosfomycin resistance/dioxygenase" evidence="1">
    <location>
        <begin position="19"/>
        <end position="100"/>
    </location>
</feature>
<keyword evidence="3" id="KW-1185">Reference proteome</keyword>
<proteinExistence type="predicted"/>